<reference evidence="3" key="1">
    <citation type="journal article" date="2008" name="Genome Biol.">
        <title>The genome sequence of the model ascomycete fungus Podospora anserina.</title>
        <authorList>
            <person name="Espagne E."/>
            <person name="Lespinet O."/>
            <person name="Malagnac F."/>
            <person name="Da Silva C."/>
            <person name="Jaillon O."/>
            <person name="Porcel B.M."/>
            <person name="Couloux A."/>
            <person name="Aury J.-M."/>
            <person name="Segurens B."/>
            <person name="Poulain J."/>
            <person name="Anthouard V."/>
            <person name="Grossetete S."/>
            <person name="Khalili H."/>
            <person name="Coppin E."/>
            <person name="Dequard-Chablat M."/>
            <person name="Picard M."/>
            <person name="Contamine V."/>
            <person name="Arnaise S."/>
            <person name="Bourdais A."/>
            <person name="Berteaux-Lecellier V."/>
            <person name="Gautheret D."/>
            <person name="de Vries R.P."/>
            <person name="Battaglia E."/>
            <person name="Coutinho P.M."/>
            <person name="Danchin E.G.J."/>
            <person name="Henrissat B."/>
            <person name="El Khoury R."/>
            <person name="Sainsard-Chanet A."/>
            <person name="Boivin A."/>
            <person name="Pinan-Lucarre B."/>
            <person name="Sellem C.H."/>
            <person name="Debuchy R."/>
            <person name="Wincker P."/>
            <person name="Weissenbach J."/>
            <person name="Silar P."/>
        </authorList>
    </citation>
    <scope>NUCLEOTIDE SEQUENCE [LARGE SCALE GENOMIC DNA]</scope>
    <source>
        <strain evidence="3">S mat+</strain>
    </source>
</reference>
<protein>
    <submittedName>
        <fullName evidence="3">Podospora anserina S mat+ genomic DNA chromosome 1, supercontig 1</fullName>
    </submittedName>
</protein>
<keyword evidence="2" id="KW-0732">Signal</keyword>
<accession>B2AB87</accession>
<proteinExistence type="predicted"/>
<feature type="region of interest" description="Disordered" evidence="1">
    <location>
        <begin position="250"/>
        <end position="275"/>
    </location>
</feature>
<evidence type="ECO:0000256" key="1">
    <source>
        <dbReference type="SAM" id="MobiDB-lite"/>
    </source>
</evidence>
<dbReference type="VEuPathDB" id="FungiDB:PODANS_1_6490"/>
<feature type="region of interest" description="Disordered" evidence="1">
    <location>
        <begin position="212"/>
        <end position="238"/>
    </location>
</feature>
<dbReference type="GeneID" id="6197292"/>
<evidence type="ECO:0000256" key="2">
    <source>
        <dbReference type="SAM" id="SignalP"/>
    </source>
</evidence>
<dbReference type="KEGG" id="pan:PODANSg09916"/>
<sequence length="426" mass="46041">TQDYLPPLSSITYTSTMFAHIFLLLVLGLSFVVADVADIETCLFHLYSVDASCSNNLTVGQLPGGQLQGSKLTEPATWFRLFDGRLLDHALRGCWWAPVSTVLVCDVAFSDVEEPDMLFSVTTHGDAQALSYNGTFSFFACRSGRYDKVNYYLEQPDATCPQVFLHVDPDMSCFDEPFLTMTTTPALHFSTPVPSATESTSTDDLLSTAYDTETVGESTSTAHDTESPATYDTDGPRVTTLIFQTTTPTLTITVDEPPPTSDSYPPPSTLPLTSSIRPQYHSLSTLLSPPLPSLTAPSINLTALPPTTFPSLSIPKPFTTGLFSWTNSSFPSTLKTKTLSPGVYGSGRGSSLSMQTPTVYYGTAGFSRPPRTPTPSYEPMPLVTTLIFHTEREEGEGSVTTGPVVETFTVTAEGGVVVTFAVEVER</sequence>
<feature type="compositionally biased region" description="Pro residues" evidence="1">
    <location>
        <begin position="256"/>
        <end position="269"/>
    </location>
</feature>
<name>B2AB87_PODAN</name>
<feature type="non-terminal residue" evidence="3">
    <location>
        <position position="1"/>
    </location>
</feature>
<dbReference type="RefSeq" id="XP_001912867.1">
    <property type="nucleotide sequence ID" value="XM_001912832.1"/>
</dbReference>
<dbReference type="EMBL" id="CU633438">
    <property type="protein sequence ID" value="CAP60349.1"/>
    <property type="molecule type" value="Genomic_DNA"/>
</dbReference>
<feature type="compositionally biased region" description="Polar residues" evidence="1">
    <location>
        <begin position="215"/>
        <end position="230"/>
    </location>
</feature>
<dbReference type="OrthoDB" id="4589007at2759"/>
<feature type="signal peptide" evidence="2">
    <location>
        <begin position="1"/>
        <end position="34"/>
    </location>
</feature>
<organism evidence="3">
    <name type="scientific">Podospora anserina (strain S / ATCC MYA-4624 / DSM 980 / FGSC 10383)</name>
    <name type="common">Pleurage anserina</name>
    <dbReference type="NCBI Taxonomy" id="515849"/>
    <lineage>
        <taxon>Eukaryota</taxon>
        <taxon>Fungi</taxon>
        <taxon>Dikarya</taxon>
        <taxon>Ascomycota</taxon>
        <taxon>Pezizomycotina</taxon>
        <taxon>Sordariomycetes</taxon>
        <taxon>Sordariomycetidae</taxon>
        <taxon>Sordariales</taxon>
        <taxon>Podosporaceae</taxon>
        <taxon>Podospora</taxon>
        <taxon>Podospora anserina</taxon>
    </lineage>
</organism>
<dbReference type="AlphaFoldDB" id="B2AB87"/>
<reference evidence="3" key="2">
    <citation type="submission" date="2008-07" db="EMBL/GenBank/DDBJ databases">
        <authorList>
            <person name="Genoscope - CEA"/>
        </authorList>
    </citation>
    <scope>NUCLEOTIDE SEQUENCE</scope>
    <source>
        <strain evidence="3">S mat+</strain>
    </source>
</reference>
<feature type="chain" id="PRO_5002772610" evidence="2">
    <location>
        <begin position="35"/>
        <end position="426"/>
    </location>
</feature>
<dbReference type="HOGENOM" id="CLU_644910_0_0_1"/>
<evidence type="ECO:0000313" key="3">
    <source>
        <dbReference type="EMBL" id="CAP60349.1"/>
    </source>
</evidence>
<gene>
    <name evidence="3" type="ORF">PODANS_1_6490</name>
</gene>